<dbReference type="AlphaFoldDB" id="A0A2T0SSP7"/>
<comment type="caution">
    <text evidence="2">The sequence shown here is derived from an EMBL/GenBank/DDBJ whole genome shotgun (WGS) entry which is preliminary data.</text>
</comment>
<gene>
    <name evidence="2" type="ORF">CLV58_11231</name>
</gene>
<organism evidence="2 3">
    <name type="scientific">Spirosoma oryzae</name>
    <dbReference type="NCBI Taxonomy" id="1469603"/>
    <lineage>
        <taxon>Bacteria</taxon>
        <taxon>Pseudomonadati</taxon>
        <taxon>Bacteroidota</taxon>
        <taxon>Cytophagia</taxon>
        <taxon>Cytophagales</taxon>
        <taxon>Cytophagaceae</taxon>
        <taxon>Spirosoma</taxon>
    </lineage>
</organism>
<sequence>MTTYVLDTNAVLAYLVGEPGTDVIEALFIRAEATLCQLYMHAINAYELYYQFYRHKNEDEANQLWRNILQLPLTVLYTFNEEIVKTAGRMKGTFNLSVADSFLLAQAILLDATVVTSDHHELDTVDQTGTVSFHWFR</sequence>
<evidence type="ECO:0000259" key="1">
    <source>
        <dbReference type="Pfam" id="PF01850"/>
    </source>
</evidence>
<reference evidence="2 3" key="1">
    <citation type="submission" date="2018-03" db="EMBL/GenBank/DDBJ databases">
        <title>Genomic Encyclopedia of Archaeal and Bacterial Type Strains, Phase II (KMG-II): from individual species to whole genera.</title>
        <authorList>
            <person name="Goeker M."/>
        </authorList>
    </citation>
    <scope>NUCLEOTIDE SEQUENCE [LARGE SCALE GENOMIC DNA]</scope>
    <source>
        <strain evidence="2 3">DSM 28354</strain>
    </source>
</reference>
<dbReference type="CDD" id="cd18689">
    <property type="entry name" value="PIN_VapC-like"/>
    <property type="match status" value="1"/>
</dbReference>
<protein>
    <submittedName>
        <fullName evidence="2">Putative nucleic acid-binding protein</fullName>
    </submittedName>
</protein>
<dbReference type="Pfam" id="PF01850">
    <property type="entry name" value="PIN"/>
    <property type="match status" value="1"/>
</dbReference>
<evidence type="ECO:0000313" key="3">
    <source>
        <dbReference type="Proteomes" id="UP000238375"/>
    </source>
</evidence>
<keyword evidence="3" id="KW-1185">Reference proteome</keyword>
<accession>A0A2T0SSP7</accession>
<evidence type="ECO:0000313" key="2">
    <source>
        <dbReference type="EMBL" id="PRY36441.1"/>
    </source>
</evidence>
<feature type="domain" description="PIN" evidence="1">
    <location>
        <begin position="4"/>
        <end position="120"/>
    </location>
</feature>
<dbReference type="InterPro" id="IPR002716">
    <property type="entry name" value="PIN_dom"/>
</dbReference>
<dbReference type="Proteomes" id="UP000238375">
    <property type="component" value="Unassembled WGS sequence"/>
</dbReference>
<dbReference type="InterPro" id="IPR029060">
    <property type="entry name" value="PIN-like_dom_sf"/>
</dbReference>
<proteinExistence type="predicted"/>
<dbReference type="OrthoDB" id="122215at2"/>
<dbReference type="EMBL" id="PVTE01000012">
    <property type="protein sequence ID" value="PRY36441.1"/>
    <property type="molecule type" value="Genomic_DNA"/>
</dbReference>
<dbReference type="Gene3D" id="3.40.50.1010">
    <property type="entry name" value="5'-nuclease"/>
    <property type="match status" value="1"/>
</dbReference>
<dbReference type="RefSeq" id="WP_106138650.1">
    <property type="nucleotide sequence ID" value="NZ_PVTE01000012.1"/>
</dbReference>
<dbReference type="SUPFAM" id="SSF88723">
    <property type="entry name" value="PIN domain-like"/>
    <property type="match status" value="1"/>
</dbReference>
<name>A0A2T0SSP7_9BACT</name>